<evidence type="ECO:0000256" key="1">
    <source>
        <dbReference type="SAM" id="MobiDB-lite"/>
    </source>
</evidence>
<accession>A0A842HH96</accession>
<evidence type="ECO:0000313" key="3">
    <source>
        <dbReference type="Proteomes" id="UP000546464"/>
    </source>
</evidence>
<dbReference type="Proteomes" id="UP000546464">
    <property type="component" value="Unassembled WGS sequence"/>
</dbReference>
<evidence type="ECO:0000313" key="2">
    <source>
        <dbReference type="EMBL" id="MBC2594917.1"/>
    </source>
</evidence>
<reference evidence="2 3" key="1">
    <citation type="submission" date="2020-07" db="EMBL/GenBank/DDBJ databases">
        <authorList>
            <person name="Feng X."/>
        </authorList>
    </citation>
    <scope>NUCLEOTIDE SEQUENCE [LARGE SCALE GENOMIC DNA]</scope>
    <source>
        <strain evidence="2 3">JCM31066</strain>
    </source>
</reference>
<keyword evidence="3" id="KW-1185">Reference proteome</keyword>
<dbReference type="EMBL" id="JACHVB010000035">
    <property type="protein sequence ID" value="MBC2594917.1"/>
    <property type="molecule type" value="Genomic_DNA"/>
</dbReference>
<comment type="caution">
    <text evidence="2">The sequence shown here is derived from an EMBL/GenBank/DDBJ whole genome shotgun (WGS) entry which is preliminary data.</text>
</comment>
<protein>
    <submittedName>
        <fullName evidence="2">Uncharacterized protein</fullName>
    </submittedName>
</protein>
<sequence length="66" mass="7419">MSDYARVPDAPWIGMDPADHERECLMRREINIEAARRRAELERDEQSESAPGSNEAPAIKPGLQGK</sequence>
<dbReference type="RefSeq" id="WP_185675883.1">
    <property type="nucleotide sequence ID" value="NZ_JACHVB010000035.1"/>
</dbReference>
<feature type="region of interest" description="Disordered" evidence="1">
    <location>
        <begin position="38"/>
        <end position="66"/>
    </location>
</feature>
<proteinExistence type="predicted"/>
<gene>
    <name evidence="2" type="ORF">H5P28_11675</name>
</gene>
<organism evidence="2 3">
    <name type="scientific">Ruficoccus amylovorans</name>
    <dbReference type="NCBI Taxonomy" id="1804625"/>
    <lineage>
        <taxon>Bacteria</taxon>
        <taxon>Pseudomonadati</taxon>
        <taxon>Verrucomicrobiota</taxon>
        <taxon>Opitutia</taxon>
        <taxon>Puniceicoccales</taxon>
        <taxon>Cerasicoccaceae</taxon>
        <taxon>Ruficoccus</taxon>
    </lineage>
</organism>
<dbReference type="AlphaFoldDB" id="A0A842HH96"/>
<name>A0A842HH96_9BACT</name>